<evidence type="ECO:0000256" key="5">
    <source>
        <dbReference type="PROSITE-ProRule" id="PRU00302"/>
    </source>
</evidence>
<gene>
    <name evidence="9" type="ORF">J4Q44_G00267240</name>
</gene>
<dbReference type="PROSITE" id="PS50923">
    <property type="entry name" value="SUSHI"/>
    <property type="match status" value="4"/>
</dbReference>
<reference evidence="9 10" key="1">
    <citation type="submission" date="2021-04" db="EMBL/GenBank/DDBJ databases">
        <authorList>
            <person name="De Guttry C."/>
            <person name="Zahm M."/>
            <person name="Klopp C."/>
            <person name="Cabau C."/>
            <person name="Louis A."/>
            <person name="Berthelot C."/>
            <person name="Parey E."/>
            <person name="Roest Crollius H."/>
            <person name="Montfort J."/>
            <person name="Robinson-Rechavi M."/>
            <person name="Bucao C."/>
            <person name="Bouchez O."/>
            <person name="Gislard M."/>
            <person name="Lluch J."/>
            <person name="Milhes M."/>
            <person name="Lampietro C."/>
            <person name="Lopez Roques C."/>
            <person name="Donnadieu C."/>
            <person name="Braasch I."/>
            <person name="Desvignes T."/>
            <person name="Postlethwait J."/>
            <person name="Bobe J."/>
            <person name="Wedekind C."/>
            <person name="Guiguen Y."/>
        </authorList>
    </citation>
    <scope>NUCLEOTIDE SEQUENCE [LARGE SCALE GENOMIC DNA]</scope>
    <source>
        <strain evidence="9">Cs_M1</strain>
        <tissue evidence="9">Blood</tissue>
    </source>
</reference>
<comment type="caution">
    <text evidence="9">The sequence shown here is derived from an EMBL/GenBank/DDBJ whole genome shotgun (WGS) entry which is preliminary data.</text>
</comment>
<keyword evidence="4 5" id="KW-1015">Disulfide bond</keyword>
<feature type="signal peptide" evidence="7">
    <location>
        <begin position="1"/>
        <end position="29"/>
    </location>
</feature>
<keyword evidence="2 5" id="KW-0768">Sushi</keyword>
<evidence type="ECO:0000313" key="9">
    <source>
        <dbReference type="EMBL" id="KAK6302369.1"/>
    </source>
</evidence>
<comment type="subcellular location">
    <subcellularLocation>
        <location evidence="1">Virion</location>
    </subcellularLocation>
</comment>
<keyword evidence="3 7" id="KW-0732">Signal</keyword>
<feature type="region of interest" description="Disordered" evidence="6">
    <location>
        <begin position="210"/>
        <end position="275"/>
    </location>
</feature>
<feature type="compositionally biased region" description="Gly residues" evidence="6">
    <location>
        <begin position="225"/>
        <end position="242"/>
    </location>
</feature>
<dbReference type="SUPFAM" id="SSF57535">
    <property type="entry name" value="Complement control module/SCR domain"/>
    <property type="match status" value="5"/>
</dbReference>
<sequence length="451" mass="50168">MGYLFSREMGEPKGLVFALLIWCLLTVHALGSQQSCQKPQLDKGYFDSDKGTYPHGTELYYACDKGQKPVVEGWWAIVKCENSKWSHTPLCIDENNCIAPDNPNAKVTEPNVYGWHTNGDTVRFKCDAAYQMKRKDSSKCENGTWTELPLCVERDNLCEAPPPVTNAVIPHEYQDKFPTGSMVHYKCQNSYTLEGPDSIVCQDGGWTPSPKCIKTPSPTERASTGEGGHSTSGDRGNGGTSSGGDHIDSIGDESSPNVRPTARPQPSGQILPVDRCGAKPTVDNGDFITVPGSNQMALTYKCINYYKLVGPEKVMCRSDRKWSELPTCKAPCTIEKNKFDQLDLPKDMFVKEGESQTFLCKGHLYYRPLFADVRCQNGDVTIDGCTWGCKLEPRRHHWLGLAQDICSMSKWRNNQFLLFLAKLISGPLNQRNTPKSAANPLEERTSHVGHE</sequence>
<dbReference type="InterPro" id="IPR000436">
    <property type="entry name" value="Sushi_SCR_CCP_dom"/>
</dbReference>
<dbReference type="EMBL" id="JAGTTL010000025">
    <property type="protein sequence ID" value="KAK6302369.1"/>
    <property type="molecule type" value="Genomic_DNA"/>
</dbReference>
<dbReference type="InterPro" id="IPR051503">
    <property type="entry name" value="ComplSys_Reg/VirEntry_Med"/>
</dbReference>
<dbReference type="CDD" id="cd00033">
    <property type="entry name" value="CCP"/>
    <property type="match status" value="3"/>
</dbReference>
<evidence type="ECO:0000256" key="7">
    <source>
        <dbReference type="SAM" id="SignalP"/>
    </source>
</evidence>
<feature type="domain" description="Sushi" evidence="8">
    <location>
        <begin position="156"/>
        <end position="214"/>
    </location>
</feature>
<dbReference type="AlphaFoldDB" id="A0AAN8L6A2"/>
<evidence type="ECO:0000256" key="1">
    <source>
        <dbReference type="ARBA" id="ARBA00004328"/>
    </source>
</evidence>
<feature type="disulfide bond" evidence="5">
    <location>
        <begin position="97"/>
        <end position="140"/>
    </location>
</feature>
<dbReference type="PANTHER" id="PTHR45785">
    <property type="entry name" value="COMPLEMENT FACTOR H-RELATED"/>
    <property type="match status" value="1"/>
</dbReference>
<evidence type="ECO:0000313" key="10">
    <source>
        <dbReference type="Proteomes" id="UP001356427"/>
    </source>
</evidence>
<feature type="region of interest" description="Disordered" evidence="6">
    <location>
        <begin position="431"/>
        <end position="451"/>
    </location>
</feature>
<dbReference type="Gene3D" id="2.10.70.10">
    <property type="entry name" value="Complement Module, domain 1"/>
    <property type="match status" value="4"/>
</dbReference>
<feature type="domain" description="Sushi" evidence="8">
    <location>
        <begin position="95"/>
        <end position="153"/>
    </location>
</feature>
<dbReference type="PANTHER" id="PTHR45785:SF2">
    <property type="entry name" value="COMPLEMENT FACTOR H-RELATED"/>
    <property type="match status" value="1"/>
</dbReference>
<feature type="disulfide bond" evidence="5">
    <location>
        <begin position="158"/>
        <end position="201"/>
    </location>
</feature>
<name>A0AAN8L6A2_9TELE</name>
<evidence type="ECO:0000256" key="3">
    <source>
        <dbReference type="ARBA" id="ARBA00022729"/>
    </source>
</evidence>
<dbReference type="InterPro" id="IPR035976">
    <property type="entry name" value="Sushi/SCR/CCP_sf"/>
</dbReference>
<keyword evidence="10" id="KW-1185">Reference proteome</keyword>
<dbReference type="Proteomes" id="UP001356427">
    <property type="component" value="Unassembled WGS sequence"/>
</dbReference>
<feature type="compositionally biased region" description="Polar residues" evidence="6">
    <location>
        <begin position="252"/>
        <end position="268"/>
    </location>
</feature>
<dbReference type="SMART" id="SM00032">
    <property type="entry name" value="CCP"/>
    <property type="match status" value="4"/>
</dbReference>
<feature type="chain" id="PRO_5043048145" description="Sushi domain-containing protein" evidence="7">
    <location>
        <begin position="30"/>
        <end position="451"/>
    </location>
</feature>
<comment type="caution">
    <text evidence="5">Lacks conserved residue(s) required for the propagation of feature annotation.</text>
</comment>
<feature type="compositionally biased region" description="Basic and acidic residues" evidence="6">
    <location>
        <begin position="441"/>
        <end position="451"/>
    </location>
</feature>
<feature type="domain" description="Sushi" evidence="8">
    <location>
        <begin position="34"/>
        <end position="93"/>
    </location>
</feature>
<dbReference type="Pfam" id="PF00084">
    <property type="entry name" value="Sushi"/>
    <property type="match status" value="4"/>
</dbReference>
<evidence type="ECO:0000256" key="6">
    <source>
        <dbReference type="SAM" id="MobiDB-lite"/>
    </source>
</evidence>
<evidence type="ECO:0000256" key="2">
    <source>
        <dbReference type="ARBA" id="ARBA00022659"/>
    </source>
</evidence>
<evidence type="ECO:0000259" key="8">
    <source>
        <dbReference type="PROSITE" id="PS50923"/>
    </source>
</evidence>
<proteinExistence type="predicted"/>
<accession>A0AAN8L6A2</accession>
<organism evidence="9 10">
    <name type="scientific">Coregonus suidteri</name>
    <dbReference type="NCBI Taxonomy" id="861788"/>
    <lineage>
        <taxon>Eukaryota</taxon>
        <taxon>Metazoa</taxon>
        <taxon>Chordata</taxon>
        <taxon>Craniata</taxon>
        <taxon>Vertebrata</taxon>
        <taxon>Euteleostomi</taxon>
        <taxon>Actinopterygii</taxon>
        <taxon>Neopterygii</taxon>
        <taxon>Teleostei</taxon>
        <taxon>Protacanthopterygii</taxon>
        <taxon>Salmoniformes</taxon>
        <taxon>Salmonidae</taxon>
        <taxon>Coregoninae</taxon>
        <taxon>Coregonus</taxon>
    </lineage>
</organism>
<feature type="domain" description="Sushi" evidence="8">
    <location>
        <begin position="274"/>
        <end position="330"/>
    </location>
</feature>
<evidence type="ECO:0000256" key="4">
    <source>
        <dbReference type="ARBA" id="ARBA00023157"/>
    </source>
</evidence>
<protein>
    <recommendedName>
        <fullName evidence="8">Sushi domain-containing protein</fullName>
    </recommendedName>
</protein>